<feature type="coiled-coil region" evidence="1">
    <location>
        <begin position="172"/>
        <end position="199"/>
    </location>
</feature>
<dbReference type="AlphaFoldDB" id="A0A2W1EYH5"/>
<keyword evidence="1" id="KW-0175">Coiled coil</keyword>
<reference evidence="6" key="4">
    <citation type="journal article" date="2022" name="Microb. Genom.">
        <title>A global pangenome for the wheat fungal pathogen Pyrenophora tritici-repentis and prediction of effector protein structural homology.</title>
        <authorList>
            <person name="Moolhuijzen P.M."/>
            <person name="See P.T."/>
            <person name="Shi G."/>
            <person name="Powell H.R."/>
            <person name="Cockram J."/>
            <person name="Jorgensen L.N."/>
            <person name="Benslimane H."/>
            <person name="Strelkov S.E."/>
            <person name="Turner J."/>
            <person name="Liu Z."/>
            <person name="Moffat C.S."/>
        </authorList>
    </citation>
    <scope>NUCLEOTIDE SEQUENCE [LARGE SCALE GENOMIC DNA]</scope>
</reference>
<protein>
    <submittedName>
        <fullName evidence="3">Trichoplein domain containing protein</fullName>
    </submittedName>
</protein>
<dbReference type="EMBL" id="NRDI02000002">
    <property type="protein sequence ID" value="KAI1518648.1"/>
    <property type="molecule type" value="Genomic_DNA"/>
</dbReference>
<gene>
    <name evidence="4" type="ORF">Ptr86124_001776</name>
    <name evidence="3" type="ORF">PtrM4_061990</name>
</gene>
<organism evidence="3 5">
    <name type="scientific">Pyrenophora tritici-repentis</name>
    <dbReference type="NCBI Taxonomy" id="45151"/>
    <lineage>
        <taxon>Eukaryota</taxon>
        <taxon>Fungi</taxon>
        <taxon>Dikarya</taxon>
        <taxon>Ascomycota</taxon>
        <taxon>Pezizomycotina</taxon>
        <taxon>Dothideomycetes</taxon>
        <taxon>Pleosporomycetidae</taxon>
        <taxon>Pleosporales</taxon>
        <taxon>Pleosporineae</taxon>
        <taxon>Pleosporaceae</taxon>
        <taxon>Pyrenophora</taxon>
    </lineage>
</organism>
<dbReference type="EMBL" id="NQIK02000002">
    <property type="protein sequence ID" value="KAF7574576.1"/>
    <property type="molecule type" value="Genomic_DNA"/>
</dbReference>
<proteinExistence type="predicted"/>
<evidence type="ECO:0000256" key="1">
    <source>
        <dbReference type="SAM" id="Coils"/>
    </source>
</evidence>
<keyword evidence="6" id="KW-1185">Reference proteome</keyword>
<name>A0A2W1EYH5_9PLEO</name>
<accession>A0A2W1EYH5</accession>
<reference evidence="4" key="2">
    <citation type="submission" date="2021-05" db="EMBL/GenBank/DDBJ databases">
        <authorList>
            <person name="Moolhuijzen P.M."/>
            <person name="Moffat C.S."/>
        </authorList>
    </citation>
    <scope>NUCLEOTIDE SEQUENCE</scope>
    <source>
        <strain evidence="4">86-124</strain>
    </source>
</reference>
<feature type="region of interest" description="Disordered" evidence="2">
    <location>
        <begin position="383"/>
        <end position="409"/>
    </location>
</feature>
<sequence length="439" mass="49127">MDRDREPWRDSWQGYFTPDYAVNRNKSSVYYSPGTDPLIARTPVGPTAYRMHPGLVSLPQSAMAEPSTWNDSFRAPNNHEAYVTSNRQGNCSLTDANSITRGVTPTVHKHPSTPTLATNVPNTTIEGFKYGGQSAEVLDHHGQALALAQSQIYEKRAQKKAQEEAAAQAILQQQQQTDVNQLQAQLQEHAKKRKEEQLYKLQCQQPQDEYTHGRFLNEQERLWYSERYNQLFEASSHARSKITKPDRVVESIPVRATPPEGPTDSRPMPKAFLSKPEAISGFTVRSKVETAERTPECLPTCKASKPTVEAIPERIVSRGLETIEEATKAEADAICDFPPPPTRYKTAGKTAQPMSTHKASKPVINPVIIPSGPVTTMKAVSQSHIPKASEKKRSTAQWPKWTEGQDLSPNFESLSLASDIDEGWEEVEGELKEWEMLEH</sequence>
<evidence type="ECO:0000313" key="5">
    <source>
        <dbReference type="Proteomes" id="UP000245464"/>
    </source>
</evidence>
<reference evidence="3 5" key="1">
    <citation type="journal article" date="2018" name="BMC Genomics">
        <title>Comparative genomics of the wheat fungal pathogen Pyrenophora tritici-repentis reveals chromosomal variations and genome plasticity.</title>
        <authorList>
            <person name="Moolhuijzen P."/>
            <person name="See P.T."/>
            <person name="Hane J.K."/>
            <person name="Shi G."/>
            <person name="Liu Z."/>
            <person name="Oliver R.P."/>
            <person name="Moffat C.S."/>
        </authorList>
    </citation>
    <scope>NUCLEOTIDE SEQUENCE [LARGE SCALE GENOMIC DNA]</scope>
    <source>
        <strain evidence="3">M4</strain>
    </source>
</reference>
<evidence type="ECO:0000256" key="2">
    <source>
        <dbReference type="SAM" id="MobiDB-lite"/>
    </source>
</evidence>
<dbReference type="Proteomes" id="UP000245464">
    <property type="component" value="Chromosome 2"/>
</dbReference>
<dbReference type="OrthoDB" id="10502350at2759"/>
<evidence type="ECO:0000313" key="3">
    <source>
        <dbReference type="EMBL" id="KAF7574576.1"/>
    </source>
</evidence>
<dbReference type="Proteomes" id="UP000249757">
    <property type="component" value="Unassembled WGS sequence"/>
</dbReference>
<evidence type="ECO:0000313" key="4">
    <source>
        <dbReference type="EMBL" id="KAI1518648.1"/>
    </source>
</evidence>
<reference evidence="4" key="3">
    <citation type="journal article" date="2022" name="bioRxiv">
        <title>A global pangenome for the wheat fungal pathogen Pyrenophora tritici-repentis and prediction of effector protein structural homology.</title>
        <authorList>
            <person name="Moolhuijzen P."/>
            <person name="See P.T."/>
            <person name="Shi G."/>
            <person name="Powell H.R."/>
            <person name="Cockram J."/>
            <person name="Jorgensen L.N."/>
            <person name="Benslimane H."/>
            <person name="Strelkov S.E."/>
            <person name="Turner J."/>
            <person name="Liu Z."/>
            <person name="Moffat C.S."/>
        </authorList>
    </citation>
    <scope>NUCLEOTIDE SEQUENCE</scope>
    <source>
        <strain evidence="4">86-124</strain>
    </source>
</reference>
<comment type="caution">
    <text evidence="3">The sequence shown here is derived from an EMBL/GenBank/DDBJ whole genome shotgun (WGS) entry which is preliminary data.</text>
</comment>
<evidence type="ECO:0000313" key="6">
    <source>
        <dbReference type="Proteomes" id="UP000249757"/>
    </source>
</evidence>